<sequence length="131" mass="14499">MLAKNNGIDEYYGDETEDAVERYQSYYGLKRDGLAGKEVYGSLKGNKSNSKSKPSQAKGTVHLPASAKTWRTYKLNVKPIKKDSDWSLTPARYGGLTYKILDKPYPDVVTIKTGRGKRNIYVGSGTSAVVK</sequence>
<dbReference type="AlphaFoldDB" id="A0A941DYD8"/>
<organism evidence="3 4">
    <name type="scientific">Virgibacillus salarius</name>
    <dbReference type="NCBI Taxonomy" id="447199"/>
    <lineage>
        <taxon>Bacteria</taxon>
        <taxon>Bacillati</taxon>
        <taxon>Bacillota</taxon>
        <taxon>Bacilli</taxon>
        <taxon>Bacillales</taxon>
        <taxon>Bacillaceae</taxon>
        <taxon>Virgibacillus</taxon>
    </lineage>
</organism>
<dbReference type="Proteomes" id="UP000675284">
    <property type="component" value="Unassembled WGS sequence"/>
</dbReference>
<evidence type="ECO:0000259" key="2">
    <source>
        <dbReference type="Pfam" id="PF01471"/>
    </source>
</evidence>
<evidence type="ECO:0000313" key="3">
    <source>
        <dbReference type="EMBL" id="MBR7797369.1"/>
    </source>
</evidence>
<reference evidence="3" key="1">
    <citation type="submission" date="2021-04" db="EMBL/GenBank/DDBJ databases">
        <title>Isolation and polyphasic classification of algal microorganism.</title>
        <authorList>
            <person name="Wang S."/>
        </authorList>
    </citation>
    <scope>NUCLEOTIDE SEQUENCE</scope>
    <source>
        <strain evidence="3">720a</strain>
    </source>
</reference>
<gene>
    <name evidence="3" type="ORF">KCX74_15130</name>
</gene>
<comment type="caution">
    <text evidence="3">The sequence shown here is derived from an EMBL/GenBank/DDBJ whole genome shotgun (WGS) entry which is preliminary data.</text>
</comment>
<dbReference type="InterPro" id="IPR002477">
    <property type="entry name" value="Peptidoglycan-bd-like"/>
</dbReference>
<feature type="domain" description="Peptidoglycan binding-like" evidence="2">
    <location>
        <begin position="7"/>
        <end position="41"/>
    </location>
</feature>
<keyword evidence="4" id="KW-1185">Reference proteome</keyword>
<evidence type="ECO:0000256" key="1">
    <source>
        <dbReference type="SAM" id="MobiDB-lite"/>
    </source>
</evidence>
<dbReference type="EMBL" id="JAGSOT010000052">
    <property type="protein sequence ID" value="MBR7797369.1"/>
    <property type="molecule type" value="Genomic_DNA"/>
</dbReference>
<dbReference type="InterPro" id="IPR036366">
    <property type="entry name" value="PGBDSf"/>
</dbReference>
<dbReference type="Pfam" id="PF01471">
    <property type="entry name" value="PG_binding_1"/>
    <property type="match status" value="1"/>
</dbReference>
<protein>
    <submittedName>
        <fullName evidence="3">Peptidoglycan-binding protein</fullName>
    </submittedName>
</protein>
<evidence type="ECO:0000313" key="4">
    <source>
        <dbReference type="Proteomes" id="UP000675284"/>
    </source>
</evidence>
<feature type="compositionally biased region" description="Low complexity" evidence="1">
    <location>
        <begin position="42"/>
        <end position="53"/>
    </location>
</feature>
<name>A0A941DYD8_9BACI</name>
<dbReference type="InterPro" id="IPR036365">
    <property type="entry name" value="PGBD-like_sf"/>
</dbReference>
<accession>A0A941DYD8</accession>
<dbReference type="SUPFAM" id="SSF47090">
    <property type="entry name" value="PGBD-like"/>
    <property type="match status" value="1"/>
</dbReference>
<dbReference type="Gene3D" id="1.10.101.10">
    <property type="entry name" value="PGBD-like superfamily/PGBD"/>
    <property type="match status" value="1"/>
</dbReference>
<feature type="region of interest" description="Disordered" evidence="1">
    <location>
        <begin position="42"/>
        <end position="61"/>
    </location>
</feature>
<proteinExistence type="predicted"/>